<dbReference type="InterPro" id="IPR006750">
    <property type="entry name" value="YdcZ"/>
</dbReference>
<sequence length="146" mass="15482">MWILFLIFAFLAGLALPIQFSINAQLRTVVGSPLVAATISFIVGAITLFTVSLFKAGFSFNKGIASAPWWVWTGGVLGAFYVLATIILIPRIGAGTTVALVLAGQIVASVLIDHFGLINVPIHLLSLPRILGAILVIIGVILIQKF</sequence>
<organism evidence="1 2">
    <name type="scientific">Bacillus cereus</name>
    <dbReference type="NCBI Taxonomy" id="1396"/>
    <lineage>
        <taxon>Bacteria</taxon>
        <taxon>Bacillati</taxon>
        <taxon>Bacillota</taxon>
        <taxon>Bacilli</taxon>
        <taxon>Bacillales</taxon>
        <taxon>Bacillaceae</taxon>
        <taxon>Bacillus</taxon>
        <taxon>Bacillus cereus group</taxon>
    </lineage>
</organism>
<accession>A0A151UWP8</accession>
<dbReference type="PANTHER" id="PTHR34821:SF2">
    <property type="entry name" value="INNER MEMBRANE PROTEIN YDCZ"/>
    <property type="match status" value="1"/>
</dbReference>
<dbReference type="GeneID" id="301197230"/>
<dbReference type="EMBL" id="MPON01000020">
    <property type="protein sequence ID" value="OKA32534.1"/>
    <property type="molecule type" value="Genomic_DNA"/>
</dbReference>
<dbReference type="PATRIC" id="fig|1396.435.peg.5227"/>
<proteinExistence type="predicted"/>
<dbReference type="PANTHER" id="PTHR34821">
    <property type="entry name" value="INNER MEMBRANE PROTEIN YDCZ"/>
    <property type="match status" value="1"/>
</dbReference>
<dbReference type="Proteomes" id="UP000186535">
    <property type="component" value="Unassembled WGS sequence"/>
</dbReference>
<dbReference type="Pfam" id="PF04657">
    <property type="entry name" value="DMT_YdcZ"/>
    <property type="match status" value="1"/>
</dbReference>
<dbReference type="RefSeq" id="WP_000264902.1">
    <property type="nucleotide sequence ID" value="NZ_CAKJVO010000022.1"/>
</dbReference>
<protein>
    <submittedName>
        <fullName evidence="1">Uncharacterized protein</fullName>
    </submittedName>
</protein>
<gene>
    <name evidence="1" type="ORF">BJR07_27740</name>
</gene>
<comment type="caution">
    <text evidence="1">The sequence shown here is derived from an EMBL/GenBank/DDBJ whole genome shotgun (WGS) entry which is preliminary data.</text>
</comment>
<dbReference type="AlphaFoldDB" id="A0A151UWP8"/>
<reference evidence="1 2" key="1">
    <citation type="submission" date="2016-11" db="EMBL/GenBank/DDBJ databases">
        <title>Identification of Bacillus cereus isolated from egg-white.</title>
        <authorList>
            <person name="Soni A."/>
            <person name="Oey I."/>
            <person name="Silcock P."/>
            <person name="Bremer P."/>
        </authorList>
    </citation>
    <scope>NUCLEOTIDE SEQUENCE [LARGE SCALE GENOMIC DNA]</scope>
    <source>
        <strain evidence="1 2">NZAS03</strain>
    </source>
</reference>
<evidence type="ECO:0000313" key="2">
    <source>
        <dbReference type="Proteomes" id="UP000186535"/>
    </source>
</evidence>
<evidence type="ECO:0000313" key="1">
    <source>
        <dbReference type="EMBL" id="OKA32534.1"/>
    </source>
</evidence>
<name>A0A151UWP8_BACCE</name>
<dbReference type="GO" id="GO:0005886">
    <property type="term" value="C:plasma membrane"/>
    <property type="evidence" value="ECO:0007669"/>
    <property type="project" value="TreeGrafter"/>
</dbReference>